<reference evidence="1 2" key="1">
    <citation type="submission" date="2017-12" db="EMBL/GenBank/DDBJ databases">
        <title>Comparative genomics of Botrytis spp.</title>
        <authorList>
            <person name="Valero-Jimenez C.A."/>
            <person name="Tapia P."/>
            <person name="Veloso J."/>
            <person name="Silva-Moreno E."/>
            <person name="Staats M."/>
            <person name="Valdes J.H."/>
            <person name="Van Kan J.A.L."/>
        </authorList>
    </citation>
    <scope>NUCLEOTIDE SEQUENCE [LARGE SCALE GENOMIC DNA]</scope>
    <source>
        <strain evidence="1 2">MUCL2120</strain>
    </source>
</reference>
<dbReference type="AlphaFoldDB" id="A0A4Z1J1K1"/>
<comment type="caution">
    <text evidence="1">The sequence shown here is derived from an EMBL/GenBank/DDBJ whole genome shotgun (WGS) entry which is preliminary data.</text>
</comment>
<protein>
    <submittedName>
        <fullName evidence="1">Uncharacterized protein</fullName>
    </submittedName>
</protein>
<evidence type="ECO:0000313" key="1">
    <source>
        <dbReference type="EMBL" id="TGO62707.1"/>
    </source>
</evidence>
<name>A0A4Z1J1K1_9HELO</name>
<keyword evidence="2" id="KW-1185">Reference proteome</keyword>
<dbReference type="EMBL" id="PQXJ01000110">
    <property type="protein sequence ID" value="TGO62707.1"/>
    <property type="molecule type" value="Genomic_DNA"/>
</dbReference>
<sequence length="99" mass="11423">MGVVTLAFSKEGDPAGVKRLRQDKRIIRMLMFRMPIKGKCLNTCITRVNEVPEQLIWSKATILDVYVEGTMQISLPWVRSSLLIRITVGIPYRHFPQHK</sequence>
<organism evidence="1 2">
    <name type="scientific">Botryotinia narcissicola</name>
    <dbReference type="NCBI Taxonomy" id="278944"/>
    <lineage>
        <taxon>Eukaryota</taxon>
        <taxon>Fungi</taxon>
        <taxon>Dikarya</taxon>
        <taxon>Ascomycota</taxon>
        <taxon>Pezizomycotina</taxon>
        <taxon>Leotiomycetes</taxon>
        <taxon>Helotiales</taxon>
        <taxon>Sclerotiniaceae</taxon>
        <taxon>Botryotinia</taxon>
    </lineage>
</organism>
<gene>
    <name evidence="1" type="ORF">BOTNAR_0110g00190</name>
</gene>
<dbReference type="Proteomes" id="UP000297452">
    <property type="component" value="Unassembled WGS sequence"/>
</dbReference>
<proteinExistence type="predicted"/>
<accession>A0A4Z1J1K1</accession>
<evidence type="ECO:0000313" key="2">
    <source>
        <dbReference type="Proteomes" id="UP000297452"/>
    </source>
</evidence>